<organism evidence="1 2">
    <name type="scientific">Quercus suber</name>
    <name type="common">Cork oak</name>
    <dbReference type="NCBI Taxonomy" id="58331"/>
    <lineage>
        <taxon>Eukaryota</taxon>
        <taxon>Viridiplantae</taxon>
        <taxon>Streptophyta</taxon>
        <taxon>Embryophyta</taxon>
        <taxon>Tracheophyta</taxon>
        <taxon>Spermatophyta</taxon>
        <taxon>Magnoliopsida</taxon>
        <taxon>eudicotyledons</taxon>
        <taxon>Gunneridae</taxon>
        <taxon>Pentapetalae</taxon>
        <taxon>rosids</taxon>
        <taxon>fabids</taxon>
        <taxon>Fagales</taxon>
        <taxon>Fagaceae</taxon>
        <taxon>Quercus</taxon>
    </lineage>
</organism>
<sequence length="221" mass="24441">MKAFIQRGGGGGVASTHVMNYTWKEDIPQRLETEKMYGHDWMMMETGPSSPPCARPLQTLELFPITATNLKEEAPHPSNSKFLTFHNSFSVLLSLCALSLVHLKAATLQQWYFLDMLIASLKLVIVIIRNKTHLYKVYKTRVMENGNATESKSLVSKNYKLALYLGGAEDSGSKTLVPDFCLLPIGSMPDEFLSEAPPEALMELKIPGPLIPVLDPSSAAD</sequence>
<accession>A0AAW0LJD2</accession>
<evidence type="ECO:0000313" key="2">
    <source>
        <dbReference type="Proteomes" id="UP000237347"/>
    </source>
</evidence>
<name>A0AAW0LJD2_QUESU</name>
<reference evidence="1 2" key="1">
    <citation type="journal article" date="2018" name="Sci. Data">
        <title>The draft genome sequence of cork oak.</title>
        <authorList>
            <person name="Ramos A.M."/>
            <person name="Usie A."/>
            <person name="Barbosa P."/>
            <person name="Barros P.M."/>
            <person name="Capote T."/>
            <person name="Chaves I."/>
            <person name="Simoes F."/>
            <person name="Abreu I."/>
            <person name="Carrasquinho I."/>
            <person name="Faro C."/>
            <person name="Guimaraes J.B."/>
            <person name="Mendonca D."/>
            <person name="Nobrega F."/>
            <person name="Rodrigues L."/>
            <person name="Saibo N.J.M."/>
            <person name="Varela M.C."/>
            <person name="Egas C."/>
            <person name="Matos J."/>
            <person name="Miguel C.M."/>
            <person name="Oliveira M.M."/>
            <person name="Ricardo C.P."/>
            <person name="Goncalves S."/>
        </authorList>
    </citation>
    <scope>NUCLEOTIDE SEQUENCE [LARGE SCALE GENOMIC DNA]</scope>
    <source>
        <strain evidence="2">cv. HL8</strain>
    </source>
</reference>
<dbReference type="AlphaFoldDB" id="A0AAW0LJD2"/>
<gene>
    <name evidence="1" type="ORF">CFP56_043069</name>
</gene>
<evidence type="ECO:0000313" key="1">
    <source>
        <dbReference type="EMBL" id="KAK7851006.1"/>
    </source>
</evidence>
<dbReference type="Proteomes" id="UP000237347">
    <property type="component" value="Unassembled WGS sequence"/>
</dbReference>
<dbReference type="EMBL" id="PKMF04000092">
    <property type="protein sequence ID" value="KAK7851006.1"/>
    <property type="molecule type" value="Genomic_DNA"/>
</dbReference>
<proteinExistence type="predicted"/>
<keyword evidence="2" id="KW-1185">Reference proteome</keyword>
<protein>
    <submittedName>
        <fullName evidence="1">Uncharacterized protein</fullName>
    </submittedName>
</protein>
<comment type="caution">
    <text evidence="1">The sequence shown here is derived from an EMBL/GenBank/DDBJ whole genome shotgun (WGS) entry which is preliminary data.</text>
</comment>